<proteinExistence type="predicted"/>
<evidence type="ECO:0000313" key="2">
    <source>
        <dbReference type="Proteomes" id="UP000204438"/>
    </source>
</evidence>
<dbReference type="OrthoDB" id="28131at10239"/>
<dbReference type="KEGG" id="vg:31079585"/>
<dbReference type="GeneID" id="31079585"/>
<reference evidence="2" key="1">
    <citation type="submission" date="2016-04" db="EMBL/GenBank/DDBJ databases">
        <title>The complete genome of Kallithea virus.</title>
        <authorList>
            <consortium name="DrosEU Consortium"/>
            <person name="Obbard D.J."/>
            <person name="Serga S."/>
            <person name="Kozeretska I."/>
            <person name="Waldron F.M."/>
            <person name="Webster C.L."/>
            <person name="Staubach F."/>
        </authorList>
    </citation>
    <scope>NUCLEOTIDE SEQUENCE [LARGE SCALE GENOMIC DNA]</scope>
</reference>
<evidence type="ECO:0000313" key="1">
    <source>
        <dbReference type="EMBL" id="AQN78583.1"/>
    </source>
</evidence>
<protein>
    <submittedName>
        <fullName evidence="1">ACH96167.1 61k AcORF9 3-like protein</fullName>
    </submittedName>
</protein>
<organism evidence="1 2">
    <name type="scientific">Kallithea virus</name>
    <dbReference type="NCBI Taxonomy" id="1654582"/>
    <lineage>
        <taxon>Viruses</taxon>
        <taxon>Viruses incertae sedis</taxon>
        <taxon>Naldaviricetes</taxon>
        <taxon>Lefavirales</taxon>
        <taxon>Nudiviridae</taxon>
        <taxon>Alphanudivirus</taxon>
        <taxon>Alphanudivirus dromelanogasteris</taxon>
    </lineage>
</organism>
<accession>A0A1S5VG06</accession>
<dbReference type="RefSeq" id="YP_009345978.1">
    <property type="nucleotide sequence ID" value="NC_033829.1"/>
</dbReference>
<name>A0A1S5VG06_9VIRU</name>
<sequence>MDLAALLSRINGNLETMDQCNYNFGIFIGRDFSDTRNNISELRDFSKSNQRMDTSPTSRSNFMIEPVLSQPSDYLYLASLPKNARLDERSLIRSNIPDTVIDTCNKTHNVLIHDAFGSMGVGQDATVLYKRPLVGPEYNSNYTQNDAKRRKLQTDETTLSDISQIQTVSFFKGLCSVLAIGWDVGNKIQKKRGCIF</sequence>
<dbReference type="EMBL" id="KX130344">
    <property type="protein sequence ID" value="AQN78583.1"/>
    <property type="molecule type" value="Genomic_DNA"/>
</dbReference>
<keyword evidence="2" id="KW-1185">Reference proteome</keyword>
<dbReference type="Proteomes" id="UP000204438">
    <property type="component" value="Segment"/>
</dbReference>